<proteinExistence type="predicted"/>
<dbReference type="Gene3D" id="3.90.1170.20">
    <property type="entry name" value="Quinolinate phosphoribosyl transferase, N-terminal domain"/>
    <property type="match status" value="1"/>
</dbReference>
<dbReference type="CDD" id="cd00431">
    <property type="entry name" value="cysteine_hydrolases"/>
    <property type="match status" value="1"/>
</dbReference>
<dbReference type="SUPFAM" id="SSF54675">
    <property type="entry name" value="Nicotinate/Quinolinate PRTase N-terminal domain-like"/>
    <property type="match status" value="1"/>
</dbReference>
<dbReference type="InterPro" id="IPR037128">
    <property type="entry name" value="Quinolinate_PRibosylTase_N_sf"/>
</dbReference>
<feature type="domain" description="Quinolinate phosphoribosyl transferase C-terminal" evidence="3">
    <location>
        <begin position="290"/>
        <end position="411"/>
    </location>
</feature>
<dbReference type="Pfam" id="PF00857">
    <property type="entry name" value="Isochorismatase"/>
    <property type="match status" value="1"/>
</dbReference>
<name>X1LBS9_9ZZZZ</name>
<dbReference type="EMBL" id="BARV01006769">
    <property type="protein sequence ID" value="GAI16777.1"/>
    <property type="molecule type" value="Genomic_DNA"/>
</dbReference>
<evidence type="ECO:0008006" key="6">
    <source>
        <dbReference type="Google" id="ProtNLM"/>
    </source>
</evidence>
<dbReference type="SUPFAM" id="SSF51690">
    <property type="entry name" value="Nicotinate/Quinolinate PRTase C-terminal domain-like"/>
    <property type="match status" value="1"/>
</dbReference>
<dbReference type="InterPro" id="IPR022412">
    <property type="entry name" value="Quinolinate_PRibosylTrfase_N"/>
</dbReference>
<dbReference type="InterPro" id="IPR000868">
    <property type="entry name" value="Isochorismatase-like_dom"/>
</dbReference>
<dbReference type="InterPro" id="IPR036380">
    <property type="entry name" value="Isochorismatase-like_sf"/>
</dbReference>
<organism evidence="5">
    <name type="scientific">marine sediment metagenome</name>
    <dbReference type="NCBI Taxonomy" id="412755"/>
    <lineage>
        <taxon>unclassified sequences</taxon>
        <taxon>metagenomes</taxon>
        <taxon>ecological metagenomes</taxon>
    </lineage>
</organism>
<evidence type="ECO:0000259" key="4">
    <source>
        <dbReference type="Pfam" id="PF02749"/>
    </source>
</evidence>
<reference evidence="5" key="1">
    <citation type="journal article" date="2014" name="Front. Microbiol.">
        <title>High frequency of phylogenetically diverse reductive dehalogenase-homologous genes in deep subseafloor sedimentary metagenomes.</title>
        <authorList>
            <person name="Kawai M."/>
            <person name="Futagami T."/>
            <person name="Toyoda A."/>
            <person name="Takaki Y."/>
            <person name="Nishi S."/>
            <person name="Hori S."/>
            <person name="Arai W."/>
            <person name="Tsubouchi T."/>
            <person name="Morono Y."/>
            <person name="Uchiyama I."/>
            <person name="Ito T."/>
            <person name="Fujiyama A."/>
            <person name="Inagaki F."/>
            <person name="Takami H."/>
        </authorList>
    </citation>
    <scope>NUCLEOTIDE SEQUENCE</scope>
    <source>
        <strain evidence="5">Expedition CK06-06</strain>
    </source>
</reference>
<evidence type="ECO:0000259" key="2">
    <source>
        <dbReference type="Pfam" id="PF00857"/>
    </source>
</evidence>
<sequence>MAKAILVTDMLRGFLESGHPLYCGQGARRIIPNIQRLLEQEIAEGSKVFFICDHHAPNDPEFEMFPPHCIEGTTEAEVIPELAKYPGEVIPKRRFSGFFETDLDERLGKLAPEKLVVCGVCTDICVLHTVADARNRDYIVEVPTSCVASFDHRAHQFALEHMEKTLGAKLVGSQTQKVLPAKFETPDIILSGETTDIYFARTVDILRQEGIDPVATMEIFSSKAGILCGIEEIKALLSKVLPQNREVWALSEGEPFERKEVVLRITAPYQSYGVYETAMLGILAHGSGWATAARECVDAARGVPIISFGVRRAHPLIAGVLDYAAVVGGCAGCSSIIGAKLAGIEPSGTMPHTLILIMGDTAKATQAFHRHMPPEVARISLVDTFKDEVEESVIVARALGGHLEGVRLDTPIERGGVTPHLVKEVRA</sequence>
<evidence type="ECO:0000256" key="1">
    <source>
        <dbReference type="ARBA" id="ARBA00022679"/>
    </source>
</evidence>
<dbReference type="AlphaFoldDB" id="X1LBS9"/>
<evidence type="ECO:0000259" key="3">
    <source>
        <dbReference type="Pfam" id="PF01729"/>
    </source>
</evidence>
<dbReference type="PANTHER" id="PTHR43202:SF1">
    <property type="entry name" value="NICOTINATE PHOSPHORIBOSYLTRANSFERASE"/>
    <property type="match status" value="1"/>
</dbReference>
<dbReference type="InterPro" id="IPR036068">
    <property type="entry name" value="Nicotinate_pribotase-like_C"/>
</dbReference>
<accession>X1LBS9</accession>
<evidence type="ECO:0000313" key="5">
    <source>
        <dbReference type="EMBL" id="GAI16777.1"/>
    </source>
</evidence>
<dbReference type="InterPro" id="IPR002638">
    <property type="entry name" value="Quinolinate_PRibosylTrfase_C"/>
</dbReference>
<feature type="non-terminal residue" evidence="5">
    <location>
        <position position="427"/>
    </location>
</feature>
<dbReference type="InterPro" id="IPR013785">
    <property type="entry name" value="Aldolase_TIM"/>
</dbReference>
<dbReference type="GO" id="GO:0009435">
    <property type="term" value="P:NAD+ biosynthetic process"/>
    <property type="evidence" value="ECO:0007669"/>
    <property type="project" value="InterPro"/>
</dbReference>
<keyword evidence="1" id="KW-0808">Transferase</keyword>
<gene>
    <name evidence="5" type="ORF">S06H3_13871</name>
</gene>
<feature type="domain" description="Isochorismatase-like" evidence="2">
    <location>
        <begin position="4"/>
        <end position="169"/>
    </location>
</feature>
<dbReference type="Gene3D" id="3.20.20.70">
    <property type="entry name" value="Aldolase class I"/>
    <property type="match status" value="1"/>
</dbReference>
<dbReference type="NCBIfam" id="NF006415">
    <property type="entry name" value="PRK08662.1"/>
    <property type="match status" value="1"/>
</dbReference>
<dbReference type="SUPFAM" id="SSF52499">
    <property type="entry name" value="Isochorismatase-like hydrolases"/>
    <property type="match status" value="1"/>
</dbReference>
<protein>
    <recommendedName>
        <fullName evidence="6">Nicotinate phosphoribosyltransferase</fullName>
    </recommendedName>
</protein>
<dbReference type="GO" id="GO:0004514">
    <property type="term" value="F:nicotinate-nucleotide diphosphorylase (carboxylating) activity"/>
    <property type="evidence" value="ECO:0007669"/>
    <property type="project" value="InterPro"/>
</dbReference>
<feature type="domain" description="Quinolinate phosphoribosyl transferase N-terminal" evidence="4">
    <location>
        <begin position="196"/>
        <end position="287"/>
    </location>
</feature>
<dbReference type="Pfam" id="PF02749">
    <property type="entry name" value="QRPTase_N"/>
    <property type="match status" value="1"/>
</dbReference>
<dbReference type="Pfam" id="PF01729">
    <property type="entry name" value="QRPTase_C"/>
    <property type="match status" value="1"/>
</dbReference>
<dbReference type="InterPro" id="IPR053190">
    <property type="entry name" value="NAPRTase-like"/>
</dbReference>
<comment type="caution">
    <text evidence="5">The sequence shown here is derived from an EMBL/GenBank/DDBJ whole genome shotgun (WGS) entry which is preliminary data.</text>
</comment>
<dbReference type="Gene3D" id="3.40.50.850">
    <property type="entry name" value="Isochorismatase-like"/>
    <property type="match status" value="1"/>
</dbReference>
<dbReference type="PANTHER" id="PTHR43202">
    <property type="entry name" value="NICOTINATE-NUCLEOTIDE PYROPHOSPHORYLASE"/>
    <property type="match status" value="1"/>
</dbReference>